<organism evidence="3 4">
    <name type="scientific">Crassostrea virginica</name>
    <name type="common">Eastern oyster</name>
    <dbReference type="NCBI Taxonomy" id="6565"/>
    <lineage>
        <taxon>Eukaryota</taxon>
        <taxon>Metazoa</taxon>
        <taxon>Spiralia</taxon>
        <taxon>Lophotrochozoa</taxon>
        <taxon>Mollusca</taxon>
        <taxon>Bivalvia</taxon>
        <taxon>Autobranchia</taxon>
        <taxon>Pteriomorphia</taxon>
        <taxon>Ostreida</taxon>
        <taxon>Ostreoidea</taxon>
        <taxon>Ostreidae</taxon>
        <taxon>Crassostrea</taxon>
    </lineage>
</organism>
<reference evidence="4" key="1">
    <citation type="submission" date="2025-08" db="UniProtKB">
        <authorList>
            <consortium name="RefSeq"/>
        </authorList>
    </citation>
    <scope>IDENTIFICATION</scope>
    <source>
        <tissue evidence="4">Whole sample</tissue>
    </source>
</reference>
<keyword evidence="2" id="KW-1133">Transmembrane helix</keyword>
<evidence type="ECO:0000313" key="4">
    <source>
        <dbReference type="RefSeq" id="XP_022302639.1"/>
    </source>
</evidence>
<dbReference type="AlphaFoldDB" id="A0A8B8BII5"/>
<accession>A0A8B8BII5</accession>
<evidence type="ECO:0000256" key="2">
    <source>
        <dbReference type="SAM" id="Phobius"/>
    </source>
</evidence>
<gene>
    <name evidence="4" type="primary">LOC111110432</name>
</gene>
<dbReference type="OrthoDB" id="6202616at2759"/>
<evidence type="ECO:0000313" key="3">
    <source>
        <dbReference type="Proteomes" id="UP000694844"/>
    </source>
</evidence>
<name>A0A8B8BII5_CRAVI</name>
<proteinExistence type="predicted"/>
<sequence length="151" mass="16775">MTYKSILRSSVLGILICMLGYVLEAEAATRYYSSYRSRRYSSSAYSMEPWMIVMIVLSALSIIAVPVVMILCIKCGCCKVVQKTNSNPVQQGMQMQAAPGQQFNPPPYASTTYYNSSSGNQFYHNGGQGFPPPQQNNYTSPIEAYNTDGKY</sequence>
<dbReference type="RefSeq" id="XP_022302639.1">
    <property type="nucleotide sequence ID" value="XM_022446931.1"/>
</dbReference>
<dbReference type="Proteomes" id="UP000694844">
    <property type="component" value="Chromosome 8"/>
</dbReference>
<feature type="region of interest" description="Disordered" evidence="1">
    <location>
        <begin position="125"/>
        <end position="151"/>
    </location>
</feature>
<keyword evidence="3" id="KW-1185">Reference proteome</keyword>
<keyword evidence="2" id="KW-0812">Transmembrane</keyword>
<feature type="transmembrane region" description="Helical" evidence="2">
    <location>
        <begin position="51"/>
        <end position="73"/>
    </location>
</feature>
<protein>
    <submittedName>
        <fullName evidence="4">Uncharacterized protein LOC111110432</fullName>
    </submittedName>
</protein>
<evidence type="ECO:0000256" key="1">
    <source>
        <dbReference type="SAM" id="MobiDB-lite"/>
    </source>
</evidence>
<dbReference type="KEGG" id="cvn:111110432"/>
<keyword evidence="2" id="KW-0472">Membrane</keyword>
<dbReference type="GeneID" id="111110432"/>